<evidence type="ECO:0000313" key="7">
    <source>
        <dbReference type="Proteomes" id="UP001568894"/>
    </source>
</evidence>
<dbReference type="PANTHER" id="PTHR37306">
    <property type="entry name" value="COLICIN V PRODUCTION PROTEIN"/>
    <property type="match status" value="1"/>
</dbReference>
<dbReference type="InterPro" id="IPR003825">
    <property type="entry name" value="Colicin-V_CvpA"/>
</dbReference>
<feature type="transmembrane region" description="Helical" evidence="5">
    <location>
        <begin position="62"/>
        <end position="83"/>
    </location>
</feature>
<dbReference type="EMBL" id="JASMRN010000007">
    <property type="protein sequence ID" value="MEZ7515691.1"/>
    <property type="molecule type" value="Genomic_DNA"/>
</dbReference>
<evidence type="ECO:0000256" key="2">
    <source>
        <dbReference type="ARBA" id="ARBA00022692"/>
    </source>
</evidence>
<dbReference type="Proteomes" id="UP001568894">
    <property type="component" value="Unassembled WGS sequence"/>
</dbReference>
<evidence type="ECO:0000256" key="3">
    <source>
        <dbReference type="ARBA" id="ARBA00022989"/>
    </source>
</evidence>
<protein>
    <submittedName>
        <fullName evidence="6">CvpA family protein</fullName>
    </submittedName>
</protein>
<dbReference type="RefSeq" id="WP_371570207.1">
    <property type="nucleotide sequence ID" value="NZ_JASMRN010000007.1"/>
</dbReference>
<dbReference type="Pfam" id="PF02674">
    <property type="entry name" value="Colicin_V"/>
    <property type="match status" value="1"/>
</dbReference>
<evidence type="ECO:0000256" key="4">
    <source>
        <dbReference type="ARBA" id="ARBA00023136"/>
    </source>
</evidence>
<keyword evidence="3 5" id="KW-1133">Transmembrane helix</keyword>
<keyword evidence="2 5" id="KW-0812">Transmembrane</keyword>
<comment type="subcellular location">
    <subcellularLocation>
        <location evidence="1">Membrane</location>
        <topology evidence="1">Multi-pass membrane protein</topology>
    </subcellularLocation>
</comment>
<feature type="transmembrane region" description="Helical" evidence="5">
    <location>
        <begin position="103"/>
        <end position="122"/>
    </location>
</feature>
<accession>A0ABV4KEG5</accession>
<organism evidence="6 7">
    <name type="scientific">Flavobacterium frigidarium</name>
    <dbReference type="NCBI Taxonomy" id="99286"/>
    <lineage>
        <taxon>Bacteria</taxon>
        <taxon>Pseudomonadati</taxon>
        <taxon>Bacteroidota</taxon>
        <taxon>Flavobacteriia</taxon>
        <taxon>Flavobacteriales</taxon>
        <taxon>Flavobacteriaceae</taxon>
        <taxon>Flavobacterium</taxon>
    </lineage>
</organism>
<proteinExistence type="predicted"/>
<dbReference type="PANTHER" id="PTHR37306:SF1">
    <property type="entry name" value="COLICIN V PRODUCTION PROTEIN"/>
    <property type="match status" value="1"/>
</dbReference>
<evidence type="ECO:0000256" key="5">
    <source>
        <dbReference type="SAM" id="Phobius"/>
    </source>
</evidence>
<name>A0ABV4KEG5_9FLAO</name>
<gene>
    <name evidence="6" type="ORF">QO192_10410</name>
</gene>
<reference evidence="6 7" key="1">
    <citation type="submission" date="2023-05" db="EMBL/GenBank/DDBJ databases">
        <title>Adaptations of aquatic viruses from atmosphere-close ecosystems of the Central Arctic Ocean.</title>
        <authorList>
            <person name="Rahlff J."/>
            <person name="Holmfeldt K."/>
        </authorList>
    </citation>
    <scope>NUCLEOTIDE SEQUENCE [LARGE SCALE GENOMIC DNA]</scope>
    <source>
        <strain evidence="6 7">Arc14</strain>
    </source>
</reference>
<evidence type="ECO:0000256" key="1">
    <source>
        <dbReference type="ARBA" id="ARBA00004141"/>
    </source>
</evidence>
<keyword evidence="7" id="KW-1185">Reference proteome</keyword>
<evidence type="ECO:0000313" key="6">
    <source>
        <dbReference type="EMBL" id="MEZ7515691.1"/>
    </source>
</evidence>
<feature type="transmembrane region" description="Helical" evidence="5">
    <location>
        <begin position="20"/>
        <end position="42"/>
    </location>
</feature>
<sequence length="182" mass="20886">MSLLDIFLAAILIYALYKGLINGLFVELASFLSLLLGIYLAIKCSHIVRETLANHVSWSPKYIEIFAFALTFIAVVVTIHLLAKILTGIMDFAFLGWINKLAGAFFSVLKAVLLLSVLFNLFEKVNFNNMLMKQETMDNSAFYNPIQQTSRFFYPTLEKWYVEFKEKHTAKPEEKTEEEPIK</sequence>
<comment type="caution">
    <text evidence="6">The sequence shown here is derived from an EMBL/GenBank/DDBJ whole genome shotgun (WGS) entry which is preliminary data.</text>
</comment>
<keyword evidence="4 5" id="KW-0472">Membrane</keyword>